<proteinExistence type="predicted"/>
<organism evidence="1 2">
    <name type="scientific">Candidatus Gottesmanbacteria bacterium GW2011_GWA2_47_9</name>
    <dbReference type="NCBI Taxonomy" id="1618445"/>
    <lineage>
        <taxon>Bacteria</taxon>
        <taxon>Candidatus Gottesmaniibacteriota</taxon>
    </lineage>
</organism>
<sequence length="432" mass="50081">MDKATTITIDPKIFINKPFITCPKCKKADSFGVLMINRASFVRRCRECWHDESYPLPELDKKVLYLDQFVISNMMKAINAELGKTDKVDKTYLRMFEELDTLVKLQLIVCPDSEFHRQESLPSFYMAHKRMYEHLSHGTSFYDRQTIERFQVDEGFKSTVKNKTYDRKSLGVDDILQGDRNEWQGRFLISIDSKIEPKEIEDFQNQRLQIHENVKSLFETWKNEKGKSFDDYFSEIASVYGGRIARNYVESVMKYFQASLGIQPLTPEQMIPVMMGQESIIISSLQRHLPNEDKGEENLKKVIAYLQSDVPMGLPFNEIYSALWAAIVYQAGTGGRTNAPNIGMVNDIQMVSTLLPYCDAMFVDRDMHSLLNFGAVKKIVEKYDTRIFSLASRDDFFTYLSDIKAIASKKHMKTVQQVYGPDWPTPFLEMFE</sequence>
<dbReference type="AlphaFoldDB" id="A0A0G1U3H6"/>
<accession>A0A0G1U3H6</accession>
<name>A0A0G1U3H6_9BACT</name>
<gene>
    <name evidence="1" type="ORF">UY16_C0004G0012</name>
</gene>
<dbReference type="Proteomes" id="UP000034739">
    <property type="component" value="Unassembled WGS sequence"/>
</dbReference>
<reference evidence="1 2" key="1">
    <citation type="journal article" date="2015" name="Nature">
        <title>rRNA introns, odd ribosomes, and small enigmatic genomes across a large radiation of phyla.</title>
        <authorList>
            <person name="Brown C.T."/>
            <person name="Hug L.A."/>
            <person name="Thomas B.C."/>
            <person name="Sharon I."/>
            <person name="Castelle C.J."/>
            <person name="Singh A."/>
            <person name="Wilkins M.J."/>
            <person name="Williams K.H."/>
            <person name="Banfield J.F."/>
        </authorList>
    </citation>
    <scope>NUCLEOTIDE SEQUENCE [LARGE SCALE GENOMIC DNA]</scope>
</reference>
<protein>
    <submittedName>
        <fullName evidence="1">Uncharacterized protein</fullName>
    </submittedName>
</protein>
<evidence type="ECO:0000313" key="2">
    <source>
        <dbReference type="Proteomes" id="UP000034739"/>
    </source>
</evidence>
<comment type="caution">
    <text evidence="1">The sequence shown here is derived from an EMBL/GenBank/DDBJ whole genome shotgun (WGS) entry which is preliminary data.</text>
</comment>
<dbReference type="EMBL" id="LCOY01000004">
    <property type="protein sequence ID" value="KKU88617.1"/>
    <property type="molecule type" value="Genomic_DNA"/>
</dbReference>
<evidence type="ECO:0000313" key="1">
    <source>
        <dbReference type="EMBL" id="KKU88617.1"/>
    </source>
</evidence>